<dbReference type="EMBL" id="JBIUGF010000111">
    <property type="protein sequence ID" value="MFJ1341051.1"/>
    <property type="molecule type" value="Genomic_DNA"/>
</dbReference>
<name>A0ACC7M146_9PSED</name>
<organism evidence="1 2">
    <name type="scientific">Pseudomonas caricapapayae</name>
    <dbReference type="NCBI Taxonomy" id="46678"/>
    <lineage>
        <taxon>Bacteria</taxon>
        <taxon>Pseudomonadati</taxon>
        <taxon>Pseudomonadota</taxon>
        <taxon>Gammaproteobacteria</taxon>
        <taxon>Pseudomonadales</taxon>
        <taxon>Pseudomonadaceae</taxon>
        <taxon>Pseudomonas</taxon>
    </lineage>
</organism>
<comment type="caution">
    <text evidence="1">The sequence shown here is derived from an EMBL/GenBank/DDBJ whole genome shotgun (WGS) entry which is preliminary data.</text>
</comment>
<accession>A0ACC7M146</accession>
<proteinExistence type="predicted"/>
<protein>
    <submittedName>
        <fullName evidence="1">CynX/NimT family MFS transporter</fullName>
    </submittedName>
</protein>
<evidence type="ECO:0000313" key="2">
    <source>
        <dbReference type="Proteomes" id="UP001615411"/>
    </source>
</evidence>
<reference evidence="1" key="1">
    <citation type="submission" date="2024-10" db="EMBL/GenBank/DDBJ databases">
        <title>Aeromonas and Pseudomonas from the Cagarras Archipelago, Rio de Janeiro, Brazil.</title>
        <authorList>
            <person name="Canellas A.L.B."/>
            <person name="Laport M.S."/>
        </authorList>
    </citation>
    <scope>NUCLEOTIDE SEQUENCE</scope>
    <source>
        <strain evidence="1">ACP-7</strain>
    </source>
</reference>
<sequence>MAHDAARNTQPANGPELEELLIDAEADDEQVQQQPVLLKRPWLLLLGLVLVALNLRPALSSMAPLLSLVSESLGLSASQAGLLTTLPVLCLGLFAPLAPVLARRFGSERVILGILLTLAAGIAVRSAFGSTGVFVGSIMAGASIGVIGVLLPGIVKRDFPKHAGTLTGVYTMALCLGAAMAAGATVPLSEHFGDSWSLGLGFWLIPALLAALIWLPQARQGHGAHHVAYRVRGLLRDPLAWQVTLYMGLQSSLAYIVFGWLPSILIGRGLSPTQAGLVLSGSVIVQLISSLSAPWLATRGKDQRLAIVVVMLLALAGLFGCLYAPLEGLWGWAIVLGLGQGGTFALALTLIVLRSKDAHVAANLSSMAQGVGYTLASMGPFAVGLVHDLTGGWNAVGWIFAVLGVGAIGFGLKAGRNLHVQVVSERV</sequence>
<gene>
    <name evidence="1" type="ORF">ACIKP7_23290</name>
</gene>
<keyword evidence="2" id="KW-1185">Reference proteome</keyword>
<dbReference type="Proteomes" id="UP001615411">
    <property type="component" value="Unassembled WGS sequence"/>
</dbReference>
<evidence type="ECO:0000313" key="1">
    <source>
        <dbReference type="EMBL" id="MFJ1341051.1"/>
    </source>
</evidence>